<reference evidence="12" key="1">
    <citation type="submission" date="2019-03" db="EMBL/GenBank/DDBJ databases">
        <title>Lake Tanganyika Metagenome-Assembled Genomes (MAGs).</title>
        <authorList>
            <person name="Tran P."/>
        </authorList>
    </citation>
    <scope>NUCLEOTIDE SEQUENCE</scope>
    <source>
        <strain evidence="12">M_DeepCast_50m_m2_156</strain>
    </source>
</reference>
<dbReference type="InterPro" id="IPR001792">
    <property type="entry name" value="Acylphosphatase-like_dom"/>
</dbReference>
<dbReference type="Gene3D" id="3.30.110.120">
    <property type="match status" value="1"/>
</dbReference>
<dbReference type="Pfam" id="PF00708">
    <property type="entry name" value="Acylphosphatase"/>
    <property type="match status" value="1"/>
</dbReference>
<keyword evidence="4" id="KW-0479">Metal-binding</keyword>
<evidence type="ECO:0000259" key="11">
    <source>
        <dbReference type="PROSITE" id="PS51163"/>
    </source>
</evidence>
<dbReference type="GO" id="GO:0003725">
    <property type="term" value="F:double-stranded RNA binding"/>
    <property type="evidence" value="ECO:0007669"/>
    <property type="project" value="InterPro"/>
</dbReference>
<dbReference type="NCBIfam" id="TIGR00143">
    <property type="entry name" value="hypF"/>
    <property type="match status" value="1"/>
</dbReference>
<dbReference type="GO" id="GO:0003998">
    <property type="term" value="F:acylphosphatase activity"/>
    <property type="evidence" value="ECO:0007669"/>
    <property type="project" value="UniProtKB-EC"/>
</dbReference>
<dbReference type="InterPro" id="IPR017945">
    <property type="entry name" value="DHBP_synth_RibB-like_a/b_dom"/>
</dbReference>
<accession>A0A8T4C5H5</accession>
<dbReference type="Pfam" id="PF07503">
    <property type="entry name" value="zf-HYPF"/>
    <property type="match status" value="2"/>
</dbReference>
<dbReference type="Gene3D" id="3.30.420.40">
    <property type="match status" value="1"/>
</dbReference>
<dbReference type="InterPro" id="IPR041440">
    <property type="entry name" value="HypF_C"/>
</dbReference>
<evidence type="ECO:0000256" key="8">
    <source>
        <dbReference type="PIRNR" id="PIRNR006256"/>
    </source>
</evidence>
<dbReference type="InterPro" id="IPR011125">
    <property type="entry name" value="Znf_HypF"/>
</dbReference>
<sequence>MYCFSVYGLVQGVGFRPYIATICRENNLTGYVQNCGGFVKIEVNNQEKLAELLSNLPSPMRIDYYHVTFNKEKYSDFRIRESDGMGYSEIPPDLFLCHECEEELSTPTNRRYHYFFTTCTRCGPRYSMTQKTPYDRVTTTMNAFTMCRACSEEYSHEGGRRYHAQTIACPACGPELQLLDTGKIISVNARDAIQKTIQLLKTGEVVSIKGVGGFHWACIAHENSVRQLRHISGRKHKPYAVLCRNIHMVEKIARVDDTEKKILMSPARPIVVLPLVKKMPGVTELDSVGVMLPYTALHALLSEGVEEPIVLTSANLPDIPITTKIEEQRTQYILNHTRTIANPIDDSVVKLIRGKKLFLRRSRGYVPEPIALSGNNETILAMGGDLHNTFAIYHEGKAVLSPYLGNVSRAEAQQRYRETIMKYLKWMNIQPSMVVGDAHPAFASSHIGQKLADEWNVPYQKIYHHSAHAYAVMGEKNMDECTAIVCDGTGYGEDGQSWGGEVFSGNKRIGHLEEQWQLGGDSAAMKPAKMTYSILRKFLSREEAAKHVHQSFQPNEMEILSTQWEKKYNAPLTTSTGRILDAASYLLGFCDERTYEGRPAMLLEAHSREPYDLSPFIENNVLLTTPLFEYLIENKMKNRSRLAATVQQYIATGLDEIAQTTGGKSFVFGGGCAYNKIMTSFLVSKKYEVNEKVPCGDGGLAFGQLAYALANPRG</sequence>
<name>A0A8T4C5H5_9ARCH</name>
<comment type="caution">
    <text evidence="12">The sequence shown here is derived from an EMBL/GenBank/DDBJ whole genome shotgun (WGS) entry which is preliminary data.</text>
</comment>
<organism evidence="12 13">
    <name type="scientific">Candidatus Iainarchaeum sp</name>
    <dbReference type="NCBI Taxonomy" id="3101447"/>
    <lineage>
        <taxon>Archaea</taxon>
        <taxon>Candidatus Iainarchaeota</taxon>
        <taxon>Candidatus Iainarchaeia</taxon>
        <taxon>Candidatus Iainarchaeales</taxon>
        <taxon>Candidatus Iainarchaeaceae</taxon>
        <taxon>Candidatus Iainarchaeum</taxon>
    </lineage>
</organism>
<dbReference type="PANTHER" id="PTHR42959:SF1">
    <property type="entry name" value="CARBAMOYLTRANSFERASE HYPF"/>
    <property type="match status" value="1"/>
</dbReference>
<evidence type="ECO:0000259" key="10">
    <source>
        <dbReference type="PROSITE" id="PS51160"/>
    </source>
</evidence>
<dbReference type="GO" id="GO:0008270">
    <property type="term" value="F:zinc ion binding"/>
    <property type="evidence" value="ECO:0007669"/>
    <property type="project" value="UniProtKB-KW"/>
</dbReference>
<dbReference type="SUPFAM" id="SSF55821">
    <property type="entry name" value="YrdC/RibB"/>
    <property type="match status" value="1"/>
</dbReference>
<dbReference type="InterPro" id="IPR036046">
    <property type="entry name" value="Acylphosphatase-like_dom_sf"/>
</dbReference>
<evidence type="ECO:0000256" key="3">
    <source>
        <dbReference type="ARBA" id="ARBA00022598"/>
    </source>
</evidence>
<evidence type="ECO:0000256" key="9">
    <source>
        <dbReference type="PROSITE-ProRule" id="PRU00520"/>
    </source>
</evidence>
<evidence type="ECO:0000313" key="12">
    <source>
        <dbReference type="EMBL" id="MBM3281782.1"/>
    </source>
</evidence>
<dbReference type="EMBL" id="VGJJ01000002">
    <property type="protein sequence ID" value="MBM3281782.1"/>
    <property type="molecule type" value="Genomic_DNA"/>
</dbReference>
<keyword evidence="9" id="KW-0378">Hydrolase</keyword>
<dbReference type="PIRSF" id="PIRSF006256">
    <property type="entry name" value="CMPcnvr_hdrg_mat"/>
    <property type="match status" value="1"/>
</dbReference>
<dbReference type="PROSITE" id="PS00150">
    <property type="entry name" value="ACYLPHOSPHATASE_1"/>
    <property type="match status" value="1"/>
</dbReference>
<dbReference type="InterPro" id="IPR055128">
    <property type="entry name" value="HypF_C_2"/>
</dbReference>
<dbReference type="InterPro" id="IPR006070">
    <property type="entry name" value="Sua5-like_dom"/>
</dbReference>
<evidence type="ECO:0000256" key="5">
    <source>
        <dbReference type="ARBA" id="ARBA00022771"/>
    </source>
</evidence>
<dbReference type="EC" id="6.2.-.-" evidence="8"/>
<dbReference type="PROSITE" id="PS51160">
    <property type="entry name" value="ACYLPHOSPHATASE_3"/>
    <property type="match status" value="1"/>
</dbReference>
<keyword evidence="6" id="KW-0862">Zinc</keyword>
<dbReference type="PANTHER" id="PTHR42959">
    <property type="entry name" value="CARBAMOYLTRANSFERASE"/>
    <property type="match status" value="1"/>
</dbReference>
<dbReference type="SUPFAM" id="SSF54975">
    <property type="entry name" value="Acylphosphatase/BLUF domain-like"/>
    <property type="match status" value="1"/>
</dbReference>
<feature type="active site" evidence="9">
    <location>
        <position position="16"/>
    </location>
</feature>
<dbReference type="InterPro" id="IPR017968">
    <property type="entry name" value="Acylphosphatase_CS"/>
</dbReference>
<dbReference type="SUPFAM" id="SSF53067">
    <property type="entry name" value="Actin-like ATPase domain"/>
    <property type="match status" value="1"/>
</dbReference>
<gene>
    <name evidence="12" type="primary">hypF</name>
    <name evidence="12" type="ORF">FJY86_00355</name>
</gene>
<dbReference type="Pfam" id="PF17788">
    <property type="entry name" value="HypF_C"/>
    <property type="match status" value="1"/>
</dbReference>
<comment type="catalytic activity">
    <reaction evidence="7">
        <text>C-terminal L-cysteinyl-[HypE protein] + carbamoyl phosphate + ATP + H2O = C-terminal S-carboxamide-L-cysteinyl-[HypE protein] + AMP + phosphate + diphosphate + H(+)</text>
        <dbReference type="Rhea" id="RHEA:55636"/>
        <dbReference type="Rhea" id="RHEA-COMP:14247"/>
        <dbReference type="Rhea" id="RHEA-COMP:14392"/>
        <dbReference type="ChEBI" id="CHEBI:15377"/>
        <dbReference type="ChEBI" id="CHEBI:15378"/>
        <dbReference type="ChEBI" id="CHEBI:30616"/>
        <dbReference type="ChEBI" id="CHEBI:33019"/>
        <dbReference type="ChEBI" id="CHEBI:43474"/>
        <dbReference type="ChEBI" id="CHEBI:58228"/>
        <dbReference type="ChEBI" id="CHEBI:76913"/>
        <dbReference type="ChEBI" id="CHEBI:139126"/>
        <dbReference type="ChEBI" id="CHEBI:456215"/>
    </reaction>
</comment>
<comment type="similarity">
    <text evidence="2 8">Belongs to the carbamoyltransferase HypF family.</text>
</comment>
<dbReference type="GO" id="GO:0051604">
    <property type="term" value="P:protein maturation"/>
    <property type="evidence" value="ECO:0007669"/>
    <property type="project" value="TreeGrafter"/>
</dbReference>
<dbReference type="Gene3D" id="3.30.420.360">
    <property type="match status" value="1"/>
</dbReference>
<feature type="active site" evidence="9">
    <location>
        <position position="34"/>
    </location>
</feature>
<comment type="pathway">
    <text evidence="1">Protein modification; [NiFe] hydrogenase maturation.</text>
</comment>
<feature type="domain" description="YrdC-like" evidence="11">
    <location>
        <begin position="190"/>
        <end position="364"/>
    </location>
</feature>
<evidence type="ECO:0000256" key="2">
    <source>
        <dbReference type="ARBA" id="ARBA00008097"/>
    </source>
</evidence>
<dbReference type="InterPro" id="IPR043129">
    <property type="entry name" value="ATPase_NBD"/>
</dbReference>
<dbReference type="GO" id="GO:0016874">
    <property type="term" value="F:ligase activity"/>
    <property type="evidence" value="ECO:0007669"/>
    <property type="project" value="UniProtKB-UniRule"/>
</dbReference>
<dbReference type="Pfam" id="PF01300">
    <property type="entry name" value="Sua5_yciO_yrdC"/>
    <property type="match status" value="1"/>
</dbReference>
<dbReference type="AlphaFoldDB" id="A0A8T4C5H5"/>
<dbReference type="Gene3D" id="3.90.870.50">
    <property type="match status" value="1"/>
</dbReference>
<dbReference type="GO" id="GO:0016743">
    <property type="term" value="F:carboxyl- or carbamoyltransferase activity"/>
    <property type="evidence" value="ECO:0007669"/>
    <property type="project" value="UniProtKB-UniRule"/>
</dbReference>
<keyword evidence="3" id="KW-0436">Ligase</keyword>
<evidence type="ECO:0000256" key="1">
    <source>
        <dbReference type="ARBA" id="ARBA00004711"/>
    </source>
</evidence>
<dbReference type="InterPro" id="IPR004421">
    <property type="entry name" value="Carbamoyltransferase_HypF"/>
</dbReference>
<keyword evidence="5" id="KW-0863">Zinc-finger</keyword>
<evidence type="ECO:0000256" key="6">
    <source>
        <dbReference type="ARBA" id="ARBA00022833"/>
    </source>
</evidence>
<dbReference type="Proteomes" id="UP000774699">
    <property type="component" value="Unassembled WGS sequence"/>
</dbReference>
<comment type="catalytic activity">
    <reaction evidence="9">
        <text>an acyl phosphate + H2O = a carboxylate + phosphate + H(+)</text>
        <dbReference type="Rhea" id="RHEA:14965"/>
        <dbReference type="ChEBI" id="CHEBI:15377"/>
        <dbReference type="ChEBI" id="CHEBI:15378"/>
        <dbReference type="ChEBI" id="CHEBI:29067"/>
        <dbReference type="ChEBI" id="CHEBI:43474"/>
        <dbReference type="ChEBI" id="CHEBI:59918"/>
        <dbReference type="EC" id="3.6.1.7"/>
    </reaction>
</comment>
<dbReference type="Pfam" id="PF22521">
    <property type="entry name" value="HypF_C_2"/>
    <property type="match status" value="1"/>
</dbReference>
<feature type="domain" description="Acylphosphatase-like" evidence="10">
    <location>
        <begin position="1"/>
        <end position="81"/>
    </location>
</feature>
<evidence type="ECO:0000256" key="4">
    <source>
        <dbReference type="ARBA" id="ARBA00022723"/>
    </source>
</evidence>
<protein>
    <recommendedName>
        <fullName evidence="8">Carbamoyltransferase</fullName>
        <ecNumber evidence="8">6.2.-.-</ecNumber>
    </recommendedName>
</protein>
<dbReference type="PROSITE" id="PS51163">
    <property type="entry name" value="YRDC"/>
    <property type="match status" value="1"/>
</dbReference>
<evidence type="ECO:0000313" key="13">
    <source>
        <dbReference type="Proteomes" id="UP000774699"/>
    </source>
</evidence>
<evidence type="ECO:0000256" key="7">
    <source>
        <dbReference type="ARBA" id="ARBA00048220"/>
    </source>
</evidence>
<proteinExistence type="inferred from homology"/>
<dbReference type="InterPro" id="IPR051060">
    <property type="entry name" value="Carbamoyltrans_HypF-like"/>
</dbReference>